<dbReference type="AlphaFoldDB" id="A0ABD3ANV4"/>
<comment type="caution">
    <text evidence="1">The sequence shown here is derived from an EMBL/GenBank/DDBJ whole genome shotgun (WGS) entry which is preliminary data.</text>
</comment>
<evidence type="ECO:0000313" key="2">
    <source>
        <dbReference type="Proteomes" id="UP001630127"/>
    </source>
</evidence>
<protein>
    <submittedName>
        <fullName evidence="1">Uncharacterized protein</fullName>
    </submittedName>
</protein>
<sequence>MGSQRNWHLMGDGLLLNIAVTTTPLEDHVCQLENALHYFLRIFFSCFSILFFSSDIMIELYSSFVRRVDPVATDTFEIDDAEEKEKSCIPPPSPSILMIDDLVLSSKMLNIFLG</sequence>
<keyword evidence="2" id="KW-1185">Reference proteome</keyword>
<name>A0ABD3ANV4_9GENT</name>
<organism evidence="1 2">
    <name type="scientific">Cinchona calisaya</name>
    <dbReference type="NCBI Taxonomy" id="153742"/>
    <lineage>
        <taxon>Eukaryota</taxon>
        <taxon>Viridiplantae</taxon>
        <taxon>Streptophyta</taxon>
        <taxon>Embryophyta</taxon>
        <taxon>Tracheophyta</taxon>
        <taxon>Spermatophyta</taxon>
        <taxon>Magnoliopsida</taxon>
        <taxon>eudicotyledons</taxon>
        <taxon>Gunneridae</taxon>
        <taxon>Pentapetalae</taxon>
        <taxon>asterids</taxon>
        <taxon>lamiids</taxon>
        <taxon>Gentianales</taxon>
        <taxon>Rubiaceae</taxon>
        <taxon>Cinchonoideae</taxon>
        <taxon>Cinchoneae</taxon>
        <taxon>Cinchona</taxon>
    </lineage>
</organism>
<dbReference type="EMBL" id="JBJUIK010000003">
    <property type="protein sequence ID" value="KAL3532782.1"/>
    <property type="molecule type" value="Genomic_DNA"/>
</dbReference>
<dbReference type="Proteomes" id="UP001630127">
    <property type="component" value="Unassembled WGS sequence"/>
</dbReference>
<evidence type="ECO:0000313" key="1">
    <source>
        <dbReference type="EMBL" id="KAL3532782.1"/>
    </source>
</evidence>
<gene>
    <name evidence="1" type="ORF">ACH5RR_006303</name>
</gene>
<reference evidence="1 2" key="1">
    <citation type="submission" date="2024-11" db="EMBL/GenBank/DDBJ databases">
        <title>A near-complete genome assembly of Cinchona calisaya.</title>
        <authorList>
            <person name="Lian D.C."/>
            <person name="Zhao X.W."/>
            <person name="Wei L."/>
        </authorList>
    </citation>
    <scope>NUCLEOTIDE SEQUENCE [LARGE SCALE GENOMIC DNA]</scope>
    <source>
        <tissue evidence="1">Nenye</tissue>
    </source>
</reference>
<proteinExistence type="predicted"/>
<accession>A0ABD3ANV4</accession>